<organism evidence="3 4">
    <name type="scientific">Littorina saxatilis</name>
    <dbReference type="NCBI Taxonomy" id="31220"/>
    <lineage>
        <taxon>Eukaryota</taxon>
        <taxon>Metazoa</taxon>
        <taxon>Spiralia</taxon>
        <taxon>Lophotrochozoa</taxon>
        <taxon>Mollusca</taxon>
        <taxon>Gastropoda</taxon>
        <taxon>Caenogastropoda</taxon>
        <taxon>Littorinimorpha</taxon>
        <taxon>Littorinoidea</taxon>
        <taxon>Littorinidae</taxon>
        <taxon>Littorina</taxon>
    </lineage>
</organism>
<dbReference type="InterPro" id="IPR039341">
    <property type="entry name" value="CFAP99"/>
</dbReference>
<evidence type="ECO:0008006" key="5">
    <source>
        <dbReference type="Google" id="ProtNLM"/>
    </source>
</evidence>
<evidence type="ECO:0000256" key="2">
    <source>
        <dbReference type="SAM" id="MobiDB-lite"/>
    </source>
</evidence>
<feature type="region of interest" description="Disordered" evidence="2">
    <location>
        <begin position="198"/>
        <end position="226"/>
    </location>
</feature>
<name>A0AAN9BS57_9CAEN</name>
<feature type="coiled-coil region" evidence="1">
    <location>
        <begin position="398"/>
        <end position="483"/>
    </location>
</feature>
<accession>A0AAN9BS57</accession>
<dbReference type="EMBL" id="JBAMIC010000003">
    <property type="protein sequence ID" value="KAK7110652.1"/>
    <property type="molecule type" value="Genomic_DNA"/>
</dbReference>
<reference evidence="3 4" key="1">
    <citation type="submission" date="2024-02" db="EMBL/GenBank/DDBJ databases">
        <title>Chromosome-scale genome assembly of the rough periwinkle Littorina saxatilis.</title>
        <authorList>
            <person name="De Jode A."/>
            <person name="Faria R."/>
            <person name="Formenti G."/>
            <person name="Sims Y."/>
            <person name="Smith T.P."/>
            <person name="Tracey A."/>
            <person name="Wood J.M.D."/>
            <person name="Zagrodzka Z.B."/>
            <person name="Johannesson K."/>
            <person name="Butlin R.K."/>
            <person name="Leder E.H."/>
        </authorList>
    </citation>
    <scope>NUCLEOTIDE SEQUENCE [LARGE SCALE GENOMIC DNA]</scope>
    <source>
        <strain evidence="3">Snail1</strain>
        <tissue evidence="3">Muscle</tissue>
    </source>
</reference>
<evidence type="ECO:0000256" key="1">
    <source>
        <dbReference type="SAM" id="Coils"/>
    </source>
</evidence>
<comment type="caution">
    <text evidence="3">The sequence shown here is derived from an EMBL/GenBank/DDBJ whole genome shotgun (WGS) entry which is preliminary data.</text>
</comment>
<proteinExistence type="predicted"/>
<protein>
    <recommendedName>
        <fullName evidence="5">Cilia- and flagella-associated protein 99</fullName>
    </recommendedName>
</protein>
<evidence type="ECO:0000313" key="3">
    <source>
        <dbReference type="EMBL" id="KAK7110652.1"/>
    </source>
</evidence>
<feature type="coiled-coil region" evidence="1">
    <location>
        <begin position="234"/>
        <end position="261"/>
    </location>
</feature>
<dbReference type="PANTHER" id="PTHR34649">
    <property type="entry name" value="CILIA- AND FLAGELLA-ASSOCIATED PROTEIN 99"/>
    <property type="match status" value="1"/>
</dbReference>
<gene>
    <name evidence="3" type="ORF">V1264_014491</name>
</gene>
<dbReference type="AlphaFoldDB" id="A0AAN9BS57"/>
<dbReference type="Proteomes" id="UP001374579">
    <property type="component" value="Unassembled WGS sequence"/>
</dbReference>
<keyword evidence="1" id="KW-0175">Coiled coil</keyword>
<keyword evidence="4" id="KW-1185">Reference proteome</keyword>
<feature type="coiled-coil region" evidence="1">
    <location>
        <begin position="510"/>
        <end position="544"/>
    </location>
</feature>
<evidence type="ECO:0000313" key="4">
    <source>
        <dbReference type="Proteomes" id="UP001374579"/>
    </source>
</evidence>
<sequence length="668" mass="77301">MSDWNERVLWQCSHLLATYDASMRSVEEHVTNFINSVTASRRTGQPDPLPKADQNFLKEVFSGCVQYSAAIGVILEGFYNRDGKNTLRSEQPIYHVLCYLALFRLDELGVSQFRKFINCLDVNAAYKFLNFFLDEKSLVTWVKDGWGTIYDNSFVQNKLLNPLLRWLEDLQEIPKHLKKKIDNEVQSKKITLPTTETKPFKLTQPKPRSVPMPEPIPKVSKHKPAPRTLYSAPKEQATIAKQKEENRYRAEERLMEASRRQFACANSEKTYKTREVIKNIVSEQDSKVDFGRHRARPIPSFLTKEIPIKMNAAAILREGQLYQKIEVEEMKKLAKLEAGMMNSTPFEEWQASMRKKDLEVKLAEVERGRLMGKLSYEEAILAKQTLTQENRNKVVQMKKEAESLMQDYLEQRLQEEQMVRYRVDQTHEGRRNTKEAKKRLQDSKRKIVQQVAAENRELMRQALEDAEADMKRKLELIHQIRAVEVSPAPRHKTVDLTATSGARLLSEMSIAELRERLALGKVAEEEAEEKKRDSILEAKQAKDQQLIDTLESIAKHRLEQTRSAAIRLEEKKKGKPKQLPNSAHLSDLHRQVEEKRQARLRSQEQTRMASTRGGSLTACFTGQRKALEESRWQELERTRERSARLYGDQPYSQAAQRLTSFSAVTMAT</sequence>
<dbReference type="PANTHER" id="PTHR34649:SF1">
    <property type="entry name" value="CILIA- AND FLAGELLA-ASSOCIATED PROTEIN 99"/>
    <property type="match status" value="1"/>
</dbReference>